<sequence length="148" mass="16213">MNGKKDPRFGSTFCATFQVHSLTCRPQENNIMMVLSPLHAEFGDFNSIFEATEATETPNRSSQNFSKLLFCLLIISTSDRVVTISRCNNCYPVPNSMYLAVHAAIGILLHASGRVEEIEKLLRELGDAGGPGLAKDMRTNICDVLSGS</sequence>
<dbReference type="InParanoid" id="A0A0C3HA58"/>
<protein>
    <submittedName>
        <fullName evidence="1">Uncharacterized protein</fullName>
    </submittedName>
</protein>
<name>A0A0C3HA58_OIDMZ</name>
<evidence type="ECO:0000313" key="1">
    <source>
        <dbReference type="EMBL" id="KIN05116.1"/>
    </source>
</evidence>
<proteinExistence type="predicted"/>
<dbReference type="EMBL" id="KN832872">
    <property type="protein sequence ID" value="KIN05116.1"/>
    <property type="molecule type" value="Genomic_DNA"/>
</dbReference>
<accession>A0A0C3HA58</accession>
<keyword evidence="2" id="KW-1185">Reference proteome</keyword>
<dbReference type="HOGENOM" id="CLU_1759342_0_0_1"/>
<evidence type="ECO:0000313" key="2">
    <source>
        <dbReference type="Proteomes" id="UP000054321"/>
    </source>
</evidence>
<organism evidence="1 2">
    <name type="scientific">Oidiodendron maius (strain Zn)</name>
    <dbReference type="NCBI Taxonomy" id="913774"/>
    <lineage>
        <taxon>Eukaryota</taxon>
        <taxon>Fungi</taxon>
        <taxon>Dikarya</taxon>
        <taxon>Ascomycota</taxon>
        <taxon>Pezizomycotina</taxon>
        <taxon>Leotiomycetes</taxon>
        <taxon>Leotiomycetes incertae sedis</taxon>
        <taxon>Myxotrichaceae</taxon>
        <taxon>Oidiodendron</taxon>
    </lineage>
</organism>
<reference evidence="1 2" key="1">
    <citation type="submission" date="2014-04" db="EMBL/GenBank/DDBJ databases">
        <authorList>
            <consortium name="DOE Joint Genome Institute"/>
            <person name="Kuo A."/>
            <person name="Martino E."/>
            <person name="Perotto S."/>
            <person name="Kohler A."/>
            <person name="Nagy L.G."/>
            <person name="Floudas D."/>
            <person name="Copeland A."/>
            <person name="Barry K.W."/>
            <person name="Cichocki N."/>
            <person name="Veneault-Fourrey C."/>
            <person name="LaButti K."/>
            <person name="Lindquist E.A."/>
            <person name="Lipzen A."/>
            <person name="Lundell T."/>
            <person name="Morin E."/>
            <person name="Murat C."/>
            <person name="Sun H."/>
            <person name="Tunlid A."/>
            <person name="Henrissat B."/>
            <person name="Grigoriev I.V."/>
            <person name="Hibbett D.S."/>
            <person name="Martin F."/>
            <person name="Nordberg H.P."/>
            <person name="Cantor M.N."/>
            <person name="Hua S.X."/>
        </authorList>
    </citation>
    <scope>NUCLEOTIDE SEQUENCE [LARGE SCALE GENOMIC DNA]</scope>
    <source>
        <strain evidence="1 2">Zn</strain>
    </source>
</reference>
<gene>
    <name evidence="1" type="ORF">OIDMADRAFT_50940</name>
</gene>
<dbReference type="AlphaFoldDB" id="A0A0C3HA58"/>
<reference evidence="2" key="2">
    <citation type="submission" date="2015-01" db="EMBL/GenBank/DDBJ databases">
        <title>Evolutionary Origins and Diversification of the Mycorrhizal Mutualists.</title>
        <authorList>
            <consortium name="DOE Joint Genome Institute"/>
            <consortium name="Mycorrhizal Genomics Consortium"/>
            <person name="Kohler A."/>
            <person name="Kuo A."/>
            <person name="Nagy L.G."/>
            <person name="Floudas D."/>
            <person name="Copeland A."/>
            <person name="Barry K.W."/>
            <person name="Cichocki N."/>
            <person name="Veneault-Fourrey C."/>
            <person name="LaButti K."/>
            <person name="Lindquist E.A."/>
            <person name="Lipzen A."/>
            <person name="Lundell T."/>
            <person name="Morin E."/>
            <person name="Murat C."/>
            <person name="Riley R."/>
            <person name="Ohm R."/>
            <person name="Sun H."/>
            <person name="Tunlid A."/>
            <person name="Henrissat B."/>
            <person name="Grigoriev I.V."/>
            <person name="Hibbett D.S."/>
            <person name="Martin F."/>
        </authorList>
    </citation>
    <scope>NUCLEOTIDE SEQUENCE [LARGE SCALE GENOMIC DNA]</scope>
    <source>
        <strain evidence="2">Zn</strain>
    </source>
</reference>
<dbReference type="Proteomes" id="UP000054321">
    <property type="component" value="Unassembled WGS sequence"/>
</dbReference>
<dbReference type="OrthoDB" id="2104739at2759"/>